<sequence>MTKHSPSQAMTKVQIRLPDGLRDDLKALAIARHRSIANLATMVLTEYVKSEKTASNPTA</sequence>
<proteinExistence type="predicted"/>
<evidence type="ECO:0000259" key="1">
    <source>
        <dbReference type="Pfam" id="PF07878"/>
    </source>
</evidence>
<dbReference type="Pfam" id="PF07878">
    <property type="entry name" value="RHH_5"/>
    <property type="match status" value="1"/>
</dbReference>
<name>A0A7W6LPA0_9SPHN</name>
<dbReference type="RefSeq" id="WP_188081780.1">
    <property type="nucleotide sequence ID" value="NZ_JACIEU010000006.1"/>
</dbReference>
<dbReference type="InterPro" id="IPR012869">
    <property type="entry name" value="RHH_5"/>
</dbReference>
<evidence type="ECO:0000313" key="3">
    <source>
        <dbReference type="Proteomes" id="UP000590524"/>
    </source>
</evidence>
<dbReference type="Gene3D" id="1.10.1220.10">
    <property type="entry name" value="Met repressor-like"/>
    <property type="match status" value="1"/>
</dbReference>
<evidence type="ECO:0000313" key="2">
    <source>
        <dbReference type="EMBL" id="MBB4147999.1"/>
    </source>
</evidence>
<dbReference type="Proteomes" id="UP000590524">
    <property type="component" value="Unassembled WGS sequence"/>
</dbReference>
<feature type="domain" description="CopG-like ribbon-helix-helix" evidence="1">
    <location>
        <begin position="13"/>
        <end position="52"/>
    </location>
</feature>
<dbReference type="InterPro" id="IPR010985">
    <property type="entry name" value="Ribbon_hlx_hlx"/>
</dbReference>
<accession>A0A7W6LPA0</accession>
<dbReference type="AlphaFoldDB" id="A0A7W6LPA0"/>
<dbReference type="EMBL" id="JACIEU010000006">
    <property type="protein sequence ID" value="MBB4147999.1"/>
    <property type="molecule type" value="Genomic_DNA"/>
</dbReference>
<dbReference type="GO" id="GO:0006355">
    <property type="term" value="P:regulation of DNA-templated transcription"/>
    <property type="evidence" value="ECO:0007669"/>
    <property type="project" value="InterPro"/>
</dbReference>
<keyword evidence="3" id="KW-1185">Reference proteome</keyword>
<dbReference type="InterPro" id="IPR013321">
    <property type="entry name" value="Arc_rbn_hlx_hlx"/>
</dbReference>
<gene>
    <name evidence="2" type="ORF">GGQ90_001777</name>
</gene>
<dbReference type="SUPFAM" id="SSF47598">
    <property type="entry name" value="Ribbon-helix-helix"/>
    <property type="match status" value="1"/>
</dbReference>
<comment type="caution">
    <text evidence="2">The sequence shown here is derived from an EMBL/GenBank/DDBJ whole genome shotgun (WGS) entry which is preliminary data.</text>
</comment>
<protein>
    <submittedName>
        <fullName evidence="2">Plasmid stability protein</fullName>
    </submittedName>
</protein>
<reference evidence="2 3" key="1">
    <citation type="submission" date="2020-08" db="EMBL/GenBank/DDBJ databases">
        <title>Genomic Encyclopedia of Type Strains, Phase IV (KMG-IV): sequencing the most valuable type-strain genomes for metagenomic binning, comparative biology and taxonomic classification.</title>
        <authorList>
            <person name="Goeker M."/>
        </authorList>
    </citation>
    <scope>NUCLEOTIDE SEQUENCE [LARGE SCALE GENOMIC DNA]</scope>
    <source>
        <strain evidence="2 3">DSM 19371</strain>
    </source>
</reference>
<organism evidence="2 3">
    <name type="scientific">Sphingobium scionense</name>
    <dbReference type="NCBI Taxonomy" id="1404341"/>
    <lineage>
        <taxon>Bacteria</taxon>
        <taxon>Pseudomonadati</taxon>
        <taxon>Pseudomonadota</taxon>
        <taxon>Alphaproteobacteria</taxon>
        <taxon>Sphingomonadales</taxon>
        <taxon>Sphingomonadaceae</taxon>
        <taxon>Sphingobium</taxon>
    </lineage>
</organism>